<keyword evidence="6" id="KW-0675">Receptor</keyword>
<evidence type="ECO:0000256" key="6">
    <source>
        <dbReference type="ARBA" id="ARBA00023170"/>
    </source>
</evidence>
<feature type="transmembrane region" description="Helical" evidence="8">
    <location>
        <begin position="305"/>
        <end position="325"/>
    </location>
</feature>
<feature type="transmembrane region" description="Helical" evidence="8">
    <location>
        <begin position="71"/>
        <end position="92"/>
    </location>
</feature>
<evidence type="ECO:0000256" key="5">
    <source>
        <dbReference type="ARBA" id="ARBA00023136"/>
    </source>
</evidence>
<evidence type="ECO:0000313" key="10">
    <source>
        <dbReference type="Proteomes" id="UP000694845"/>
    </source>
</evidence>
<dbReference type="RefSeq" id="XP_022099606.1">
    <property type="nucleotide sequence ID" value="XM_022243914.1"/>
</dbReference>
<dbReference type="OMA" id="HREHSTR"/>
<dbReference type="PRINTS" id="PR00237">
    <property type="entry name" value="GPCRRHODOPSN"/>
</dbReference>
<keyword evidence="4" id="KW-0297">G-protein coupled receptor</keyword>
<dbReference type="GO" id="GO:0004930">
    <property type="term" value="F:G protein-coupled receptor activity"/>
    <property type="evidence" value="ECO:0007669"/>
    <property type="project" value="UniProtKB-KW"/>
</dbReference>
<evidence type="ECO:0000259" key="9">
    <source>
        <dbReference type="PROSITE" id="PS50262"/>
    </source>
</evidence>
<dbReference type="InterPro" id="IPR000276">
    <property type="entry name" value="GPCR_Rhodpsn"/>
</dbReference>
<evidence type="ECO:0000256" key="4">
    <source>
        <dbReference type="ARBA" id="ARBA00023040"/>
    </source>
</evidence>
<evidence type="ECO:0000256" key="3">
    <source>
        <dbReference type="ARBA" id="ARBA00022989"/>
    </source>
</evidence>
<dbReference type="OrthoDB" id="10036964at2759"/>
<name>A0A8B7Z8K7_ACAPL</name>
<feature type="domain" description="G-protein coupled receptors family 1 profile" evidence="9">
    <location>
        <begin position="50"/>
        <end position="322"/>
    </location>
</feature>
<evidence type="ECO:0000313" key="11">
    <source>
        <dbReference type="RefSeq" id="XP_022099606.1"/>
    </source>
</evidence>
<dbReference type="SUPFAM" id="SSF81321">
    <property type="entry name" value="Family A G protein-coupled receptor-like"/>
    <property type="match status" value="1"/>
</dbReference>
<proteinExistence type="predicted"/>
<keyword evidence="5 8" id="KW-0472">Membrane</keyword>
<dbReference type="PANTHER" id="PTHR24243">
    <property type="entry name" value="G-PROTEIN COUPLED RECEPTOR"/>
    <property type="match status" value="1"/>
</dbReference>
<protein>
    <submittedName>
        <fullName evidence="11">Neuromedin-U receptor 2-like</fullName>
    </submittedName>
</protein>
<dbReference type="PANTHER" id="PTHR24243:SF208">
    <property type="entry name" value="PYROKININ-1 RECEPTOR"/>
    <property type="match status" value="1"/>
</dbReference>
<keyword evidence="2 8" id="KW-0812">Transmembrane</keyword>
<keyword evidence="3 8" id="KW-1133">Transmembrane helix</keyword>
<dbReference type="Pfam" id="PF00001">
    <property type="entry name" value="7tm_1"/>
    <property type="match status" value="1"/>
</dbReference>
<keyword evidence="7" id="KW-0807">Transducer</keyword>
<dbReference type="AlphaFoldDB" id="A0A8B7Z8K7"/>
<gene>
    <name evidence="11" type="primary">LOC110984095</name>
</gene>
<evidence type="ECO:0000256" key="8">
    <source>
        <dbReference type="SAM" id="Phobius"/>
    </source>
</evidence>
<sequence>MEASYTSELFCDMSFNVSIGEDAASLEYDSLEKTLVTVVMPWILAFGLIGNFGFLFVLWRVTWMRTTLNFFLTNLAIADILLLSVSVLEKIIAYTISPIAVDEYFLGASGCVLLHLVMDVCYFASVSLVTLVTLERYYATCRPHAHREHSTRARPVRLVSIVWFCSFALACPLIPSVCNFTAICLSWPNETRYQDYPNIMGLCLGLDVGAWLGDFADALHTVPFVVAMAVNVVFFSMIIRALNSMVARAQRSGFSDRSQHIRDRVSRMLVINGIIFFLCLAPFQITTMSFLFTPEAKRTDFVWMQVFRILVYINSAVNPIVYNITNPRYRKAFKQAFITRRGPSKLKNYFTNRASSNVEMNARGNTNTRATLNSNVQTSTQQIKTMASSF</sequence>
<comment type="subcellular location">
    <subcellularLocation>
        <location evidence="1">Membrane</location>
        <topology evidence="1">Multi-pass membrane protein</topology>
    </subcellularLocation>
</comment>
<dbReference type="InterPro" id="IPR017452">
    <property type="entry name" value="GPCR_Rhodpsn_7TM"/>
</dbReference>
<reference evidence="11" key="1">
    <citation type="submission" date="2025-08" db="UniProtKB">
        <authorList>
            <consortium name="RefSeq"/>
        </authorList>
    </citation>
    <scope>IDENTIFICATION</scope>
</reference>
<evidence type="ECO:0000256" key="2">
    <source>
        <dbReference type="ARBA" id="ARBA00022692"/>
    </source>
</evidence>
<accession>A0A8B7Z8K7</accession>
<keyword evidence="10" id="KW-1185">Reference proteome</keyword>
<feature type="transmembrane region" description="Helical" evidence="8">
    <location>
        <begin position="264"/>
        <end position="285"/>
    </location>
</feature>
<dbReference type="GeneID" id="110984095"/>
<feature type="transmembrane region" description="Helical" evidence="8">
    <location>
        <begin position="39"/>
        <end position="59"/>
    </location>
</feature>
<dbReference type="Proteomes" id="UP000694845">
    <property type="component" value="Unplaced"/>
</dbReference>
<dbReference type="Gene3D" id="1.20.1070.10">
    <property type="entry name" value="Rhodopsin 7-helix transmembrane proteins"/>
    <property type="match status" value="1"/>
</dbReference>
<organism evidence="10 11">
    <name type="scientific">Acanthaster planci</name>
    <name type="common">Crown-of-thorns starfish</name>
    <dbReference type="NCBI Taxonomy" id="133434"/>
    <lineage>
        <taxon>Eukaryota</taxon>
        <taxon>Metazoa</taxon>
        <taxon>Echinodermata</taxon>
        <taxon>Eleutherozoa</taxon>
        <taxon>Asterozoa</taxon>
        <taxon>Asteroidea</taxon>
        <taxon>Valvatacea</taxon>
        <taxon>Valvatida</taxon>
        <taxon>Acanthasteridae</taxon>
        <taxon>Acanthaster</taxon>
    </lineage>
</organism>
<feature type="transmembrane region" description="Helical" evidence="8">
    <location>
        <begin position="155"/>
        <end position="188"/>
    </location>
</feature>
<evidence type="ECO:0000256" key="7">
    <source>
        <dbReference type="ARBA" id="ARBA00023224"/>
    </source>
</evidence>
<dbReference type="KEGG" id="aplc:110984095"/>
<dbReference type="SMART" id="SM01381">
    <property type="entry name" value="7TM_GPCR_Srsx"/>
    <property type="match status" value="1"/>
</dbReference>
<feature type="transmembrane region" description="Helical" evidence="8">
    <location>
        <begin position="221"/>
        <end position="243"/>
    </location>
</feature>
<evidence type="ECO:0000256" key="1">
    <source>
        <dbReference type="ARBA" id="ARBA00004141"/>
    </source>
</evidence>
<feature type="transmembrane region" description="Helical" evidence="8">
    <location>
        <begin position="112"/>
        <end position="134"/>
    </location>
</feature>
<dbReference type="PROSITE" id="PS50262">
    <property type="entry name" value="G_PROTEIN_RECEP_F1_2"/>
    <property type="match status" value="1"/>
</dbReference>
<dbReference type="GO" id="GO:0005886">
    <property type="term" value="C:plasma membrane"/>
    <property type="evidence" value="ECO:0007669"/>
    <property type="project" value="TreeGrafter"/>
</dbReference>